<feature type="region of interest" description="Disordered" evidence="1">
    <location>
        <begin position="1"/>
        <end position="30"/>
    </location>
</feature>
<reference evidence="2" key="1">
    <citation type="submission" date="2022-11" db="EMBL/GenBank/DDBJ databases">
        <authorList>
            <person name="Scott C."/>
            <person name="Bruce N."/>
        </authorList>
    </citation>
    <scope>NUCLEOTIDE SEQUENCE</scope>
</reference>
<comment type="caution">
    <text evidence="2">The sequence shown here is derived from an EMBL/GenBank/DDBJ whole genome shotgun (WGS) entry which is preliminary data.</text>
</comment>
<name>A0A9P1MC14_9PEZI</name>
<sequence>MSMPAGSPSLSDTERQEIHRARSHDLLCGAPKVSEETVATEAVLSQSLPKEVVKEVASPPKTSTEVAEPIFLTNAVFRPNPPRRSLTAS</sequence>
<evidence type="ECO:0000313" key="2">
    <source>
        <dbReference type="EMBL" id="CAI4215291.1"/>
    </source>
</evidence>
<keyword evidence="3" id="KW-1185">Reference proteome</keyword>
<dbReference type="AlphaFoldDB" id="A0A9P1MC14"/>
<organism evidence="2 3">
    <name type="scientific">Parascedosporium putredinis</name>
    <dbReference type="NCBI Taxonomy" id="1442378"/>
    <lineage>
        <taxon>Eukaryota</taxon>
        <taxon>Fungi</taxon>
        <taxon>Dikarya</taxon>
        <taxon>Ascomycota</taxon>
        <taxon>Pezizomycotina</taxon>
        <taxon>Sordariomycetes</taxon>
        <taxon>Hypocreomycetidae</taxon>
        <taxon>Microascales</taxon>
        <taxon>Microascaceae</taxon>
        <taxon>Parascedosporium</taxon>
    </lineage>
</organism>
<dbReference type="EMBL" id="CALLCH030000012">
    <property type="protein sequence ID" value="CAI4215291.1"/>
    <property type="molecule type" value="Genomic_DNA"/>
</dbReference>
<accession>A0A9P1MC14</accession>
<gene>
    <name evidence="2" type="ORF">PPNO1_LOCUS5004</name>
</gene>
<dbReference type="Proteomes" id="UP000838763">
    <property type="component" value="Unassembled WGS sequence"/>
</dbReference>
<feature type="compositionally biased region" description="Basic and acidic residues" evidence="1">
    <location>
        <begin position="12"/>
        <end position="25"/>
    </location>
</feature>
<protein>
    <submittedName>
        <fullName evidence="2">Uncharacterized protein</fullName>
    </submittedName>
</protein>
<proteinExistence type="predicted"/>
<evidence type="ECO:0000256" key="1">
    <source>
        <dbReference type="SAM" id="MobiDB-lite"/>
    </source>
</evidence>
<evidence type="ECO:0000313" key="3">
    <source>
        <dbReference type="Proteomes" id="UP000838763"/>
    </source>
</evidence>